<feature type="transmembrane region" description="Helical" evidence="10">
    <location>
        <begin position="172"/>
        <end position="198"/>
    </location>
</feature>
<feature type="domain" description="Cation efflux protein transmembrane" evidence="11">
    <location>
        <begin position="38"/>
        <end position="229"/>
    </location>
</feature>
<keyword evidence="7" id="KW-0406">Ion transport</keyword>
<evidence type="ECO:0000256" key="9">
    <source>
        <dbReference type="SAM" id="MobiDB-lite"/>
    </source>
</evidence>
<keyword evidence="8 10" id="KW-0472">Membrane</keyword>
<feature type="transmembrane region" description="Helical" evidence="10">
    <location>
        <begin position="38"/>
        <end position="58"/>
    </location>
</feature>
<name>A0A1X7PN95_9HYPH</name>
<gene>
    <name evidence="13" type="ORF">SAMN02982922_4647</name>
</gene>
<dbReference type="EMBL" id="FXBL01000004">
    <property type="protein sequence ID" value="SMH52345.1"/>
    <property type="molecule type" value="Genomic_DNA"/>
</dbReference>
<dbReference type="Gene3D" id="1.20.1510.10">
    <property type="entry name" value="Cation efflux protein transmembrane domain"/>
    <property type="match status" value="1"/>
</dbReference>
<evidence type="ECO:0000313" key="13">
    <source>
        <dbReference type="EMBL" id="SMH52345.1"/>
    </source>
</evidence>
<dbReference type="InterPro" id="IPR058533">
    <property type="entry name" value="Cation_efflux_TM"/>
</dbReference>
<evidence type="ECO:0000256" key="3">
    <source>
        <dbReference type="ARBA" id="ARBA00022448"/>
    </source>
</evidence>
<dbReference type="InterPro" id="IPR002524">
    <property type="entry name" value="Cation_efflux"/>
</dbReference>
<keyword evidence="4 10" id="KW-0812">Transmembrane</keyword>
<evidence type="ECO:0000256" key="6">
    <source>
        <dbReference type="ARBA" id="ARBA00022989"/>
    </source>
</evidence>
<dbReference type="PANTHER" id="PTHR11562">
    <property type="entry name" value="CATION EFFLUX PROTEIN/ ZINC TRANSPORTER"/>
    <property type="match status" value="1"/>
</dbReference>
<dbReference type="PANTHER" id="PTHR11562:SF17">
    <property type="entry name" value="RE54080P-RELATED"/>
    <property type="match status" value="1"/>
</dbReference>
<sequence length="320" mass="34136">MSGHHDHHDHHDHAHGHEGHSHGGHSHDHAEGADKTRVFIAALLTGGFMVAEAIGGLVTGSLALIADAGHMLTDSIALWLAWFAFRLAERPATMRMTYGFGRVKTLVAYTNGITIFAIAVWICYEAVLRFMNPPPVLAGPMFWVAVLGLVVNIAGFLVLHGGDRNSLNMRGALVHVIGDMLGSVAAIAAAIIILLTGWTPIDPILSVLVALLILSTAWRLMKEAAHVLLEGVPANVDRDAVAKDIESGVKGVREVHHMHVWSMDGSRNMATLHACLNDGADAFGVVTAIKQRLASRHGIGHATVEVEYGACADGSAAHRH</sequence>
<comment type="similarity">
    <text evidence="2">Belongs to the cation diffusion facilitator (CDF) transporter (TC 2.A.4) family. SLC30A subfamily.</text>
</comment>
<keyword evidence="5" id="KW-0864">Zinc transport</keyword>
<dbReference type="SUPFAM" id="SSF161111">
    <property type="entry name" value="Cation efflux protein transmembrane domain-like"/>
    <property type="match status" value="1"/>
</dbReference>
<dbReference type="SUPFAM" id="SSF160240">
    <property type="entry name" value="Cation efflux protein cytoplasmic domain-like"/>
    <property type="match status" value="1"/>
</dbReference>
<evidence type="ECO:0000256" key="5">
    <source>
        <dbReference type="ARBA" id="ARBA00022906"/>
    </source>
</evidence>
<comment type="subcellular location">
    <subcellularLocation>
        <location evidence="1">Membrane</location>
        <topology evidence="1">Multi-pass membrane protein</topology>
    </subcellularLocation>
</comment>
<dbReference type="InterPro" id="IPR027470">
    <property type="entry name" value="Cation_efflux_CTD"/>
</dbReference>
<dbReference type="Proteomes" id="UP000193083">
    <property type="component" value="Unassembled WGS sequence"/>
</dbReference>
<dbReference type="GO" id="GO:0005886">
    <property type="term" value="C:plasma membrane"/>
    <property type="evidence" value="ECO:0007669"/>
    <property type="project" value="TreeGrafter"/>
</dbReference>
<evidence type="ECO:0000259" key="11">
    <source>
        <dbReference type="Pfam" id="PF01545"/>
    </source>
</evidence>
<dbReference type="Pfam" id="PF16916">
    <property type="entry name" value="ZT_dimer"/>
    <property type="match status" value="1"/>
</dbReference>
<dbReference type="InterPro" id="IPR027469">
    <property type="entry name" value="Cation_efflux_TMD_sf"/>
</dbReference>
<dbReference type="Pfam" id="PF01545">
    <property type="entry name" value="Cation_efflux"/>
    <property type="match status" value="1"/>
</dbReference>
<feature type="transmembrane region" description="Helical" evidence="10">
    <location>
        <begin position="106"/>
        <end position="128"/>
    </location>
</feature>
<feature type="transmembrane region" description="Helical" evidence="10">
    <location>
        <begin position="204"/>
        <end position="221"/>
    </location>
</feature>
<dbReference type="InterPro" id="IPR036837">
    <property type="entry name" value="Cation_efflux_CTD_sf"/>
</dbReference>
<dbReference type="AlphaFoldDB" id="A0A1X7PN95"/>
<feature type="region of interest" description="Disordered" evidence="9">
    <location>
        <begin position="1"/>
        <end position="30"/>
    </location>
</feature>
<keyword evidence="6 10" id="KW-1133">Transmembrane helix</keyword>
<protein>
    <submittedName>
        <fullName evidence="13">Cobalt-zinc-cadmium efflux system protein</fullName>
    </submittedName>
</protein>
<feature type="transmembrane region" description="Helical" evidence="10">
    <location>
        <begin position="64"/>
        <end position="85"/>
    </location>
</feature>
<keyword evidence="5" id="KW-0862">Zinc</keyword>
<dbReference type="GO" id="GO:0005385">
    <property type="term" value="F:zinc ion transmembrane transporter activity"/>
    <property type="evidence" value="ECO:0007669"/>
    <property type="project" value="TreeGrafter"/>
</dbReference>
<evidence type="ECO:0000256" key="2">
    <source>
        <dbReference type="ARBA" id="ARBA00008873"/>
    </source>
</evidence>
<dbReference type="NCBIfam" id="TIGR01297">
    <property type="entry name" value="CDF"/>
    <property type="match status" value="1"/>
</dbReference>
<dbReference type="RefSeq" id="WP_085466318.1">
    <property type="nucleotide sequence ID" value="NZ_FXBL01000004.1"/>
</dbReference>
<evidence type="ECO:0000256" key="7">
    <source>
        <dbReference type="ARBA" id="ARBA00023065"/>
    </source>
</evidence>
<dbReference type="InterPro" id="IPR050681">
    <property type="entry name" value="CDF/SLC30A"/>
</dbReference>
<evidence type="ECO:0000256" key="1">
    <source>
        <dbReference type="ARBA" id="ARBA00004141"/>
    </source>
</evidence>
<accession>A0A1X7PN95</accession>
<keyword evidence="14" id="KW-1185">Reference proteome</keyword>
<feature type="transmembrane region" description="Helical" evidence="10">
    <location>
        <begin position="140"/>
        <end position="160"/>
    </location>
</feature>
<evidence type="ECO:0000256" key="4">
    <source>
        <dbReference type="ARBA" id="ARBA00022692"/>
    </source>
</evidence>
<organism evidence="13 14">
    <name type="scientific">Mesorhizobium australicum</name>
    <dbReference type="NCBI Taxonomy" id="536018"/>
    <lineage>
        <taxon>Bacteria</taxon>
        <taxon>Pseudomonadati</taxon>
        <taxon>Pseudomonadota</taxon>
        <taxon>Alphaproteobacteria</taxon>
        <taxon>Hyphomicrobiales</taxon>
        <taxon>Phyllobacteriaceae</taxon>
        <taxon>Mesorhizobium</taxon>
    </lineage>
</organism>
<dbReference type="OrthoDB" id="9809646at2"/>
<evidence type="ECO:0000256" key="10">
    <source>
        <dbReference type="SAM" id="Phobius"/>
    </source>
</evidence>
<keyword evidence="3" id="KW-0813">Transport</keyword>
<feature type="domain" description="Cation efflux protein cytoplasmic" evidence="12">
    <location>
        <begin position="234"/>
        <end position="307"/>
    </location>
</feature>
<reference evidence="14" key="1">
    <citation type="submission" date="2017-04" db="EMBL/GenBank/DDBJ databases">
        <authorList>
            <person name="Varghese N."/>
            <person name="Submissions S."/>
        </authorList>
    </citation>
    <scope>NUCLEOTIDE SEQUENCE [LARGE SCALE GENOMIC DNA]</scope>
    <source>
        <strain evidence="14">B5P</strain>
    </source>
</reference>
<evidence type="ECO:0000256" key="8">
    <source>
        <dbReference type="ARBA" id="ARBA00023136"/>
    </source>
</evidence>
<evidence type="ECO:0000259" key="12">
    <source>
        <dbReference type="Pfam" id="PF16916"/>
    </source>
</evidence>
<evidence type="ECO:0000313" key="14">
    <source>
        <dbReference type="Proteomes" id="UP000193083"/>
    </source>
</evidence>
<proteinExistence type="inferred from homology"/>